<dbReference type="EMBL" id="JAHRHJ020000011">
    <property type="protein sequence ID" value="KAH9295682.1"/>
    <property type="molecule type" value="Genomic_DNA"/>
</dbReference>
<organism evidence="2 3">
    <name type="scientific">Taxus chinensis</name>
    <name type="common">Chinese yew</name>
    <name type="synonym">Taxus wallichiana var. chinensis</name>
    <dbReference type="NCBI Taxonomy" id="29808"/>
    <lineage>
        <taxon>Eukaryota</taxon>
        <taxon>Viridiplantae</taxon>
        <taxon>Streptophyta</taxon>
        <taxon>Embryophyta</taxon>
        <taxon>Tracheophyta</taxon>
        <taxon>Spermatophyta</taxon>
        <taxon>Pinopsida</taxon>
        <taxon>Pinidae</taxon>
        <taxon>Conifers II</taxon>
        <taxon>Cupressales</taxon>
        <taxon>Taxaceae</taxon>
        <taxon>Taxus</taxon>
    </lineage>
</organism>
<feature type="non-terminal residue" evidence="2">
    <location>
        <position position="254"/>
    </location>
</feature>
<feature type="compositionally biased region" description="Polar residues" evidence="1">
    <location>
        <begin position="237"/>
        <end position="254"/>
    </location>
</feature>
<feature type="region of interest" description="Disordered" evidence="1">
    <location>
        <begin position="183"/>
        <end position="254"/>
    </location>
</feature>
<accession>A0AA38C7Y3</accession>
<proteinExistence type="predicted"/>
<comment type="caution">
    <text evidence="2">The sequence shown here is derived from an EMBL/GenBank/DDBJ whole genome shotgun (WGS) entry which is preliminary data.</text>
</comment>
<name>A0AA38C7Y3_TAXCH</name>
<reference evidence="2 3" key="1">
    <citation type="journal article" date="2021" name="Nat. Plants">
        <title>The Taxus genome provides insights into paclitaxel biosynthesis.</title>
        <authorList>
            <person name="Xiong X."/>
            <person name="Gou J."/>
            <person name="Liao Q."/>
            <person name="Li Y."/>
            <person name="Zhou Q."/>
            <person name="Bi G."/>
            <person name="Li C."/>
            <person name="Du R."/>
            <person name="Wang X."/>
            <person name="Sun T."/>
            <person name="Guo L."/>
            <person name="Liang H."/>
            <person name="Lu P."/>
            <person name="Wu Y."/>
            <person name="Zhang Z."/>
            <person name="Ro D.K."/>
            <person name="Shang Y."/>
            <person name="Huang S."/>
            <person name="Yan J."/>
        </authorList>
    </citation>
    <scope>NUCLEOTIDE SEQUENCE [LARGE SCALE GENOMIC DNA]</scope>
    <source>
        <strain evidence="2">Ta-2019</strain>
    </source>
</reference>
<sequence>SMRWCFQYGGDYKNSADYPGILSKGGTVNFGVKNSFCASPEPLPRGEIKVYNFTPVETRCGKLYLSVSPVSEFDRLENPIRQIIPDYCGSPGYERKFYGAFKGNHSILAPPSSPGFKTKGFGICHSWSGGISQISLSSTTMQQYCSHWFIMDPMSPYPTYQTPLTNSHTPPLPVVPRRCYSNVDHFASPSPSPPMRSHLSKESESKELLQTESPPQTVGESRNPLPLHTNRSREAHNLSQSVSANSEFMTTYSP</sequence>
<gene>
    <name evidence="2" type="ORF">KI387_039270</name>
</gene>
<feature type="non-terminal residue" evidence="2">
    <location>
        <position position="1"/>
    </location>
</feature>
<protein>
    <submittedName>
        <fullName evidence="2">Uncharacterized protein</fullName>
    </submittedName>
</protein>
<dbReference type="Proteomes" id="UP000824469">
    <property type="component" value="Unassembled WGS sequence"/>
</dbReference>
<evidence type="ECO:0000256" key="1">
    <source>
        <dbReference type="SAM" id="MobiDB-lite"/>
    </source>
</evidence>
<feature type="compositionally biased region" description="Polar residues" evidence="1">
    <location>
        <begin position="210"/>
        <end position="220"/>
    </location>
</feature>
<feature type="compositionally biased region" description="Basic and acidic residues" evidence="1">
    <location>
        <begin position="199"/>
        <end position="209"/>
    </location>
</feature>
<keyword evidence="3" id="KW-1185">Reference proteome</keyword>
<evidence type="ECO:0000313" key="2">
    <source>
        <dbReference type="EMBL" id="KAH9295682.1"/>
    </source>
</evidence>
<dbReference type="AlphaFoldDB" id="A0AA38C7Y3"/>
<evidence type="ECO:0000313" key="3">
    <source>
        <dbReference type="Proteomes" id="UP000824469"/>
    </source>
</evidence>